<dbReference type="STRING" id="37992.A0A4Z0ZBL8"/>
<organism evidence="2 3">
    <name type="scientific">Xylaria hypoxylon</name>
    <dbReference type="NCBI Taxonomy" id="37992"/>
    <lineage>
        <taxon>Eukaryota</taxon>
        <taxon>Fungi</taxon>
        <taxon>Dikarya</taxon>
        <taxon>Ascomycota</taxon>
        <taxon>Pezizomycotina</taxon>
        <taxon>Sordariomycetes</taxon>
        <taxon>Xylariomycetidae</taxon>
        <taxon>Xylariales</taxon>
        <taxon>Xylariaceae</taxon>
        <taxon>Xylaria</taxon>
    </lineage>
</organism>
<evidence type="ECO:0000313" key="2">
    <source>
        <dbReference type="EMBL" id="TGJ88423.1"/>
    </source>
</evidence>
<dbReference type="EMBL" id="SKBN01000003">
    <property type="protein sequence ID" value="TGJ88423.1"/>
    <property type="molecule type" value="Genomic_DNA"/>
</dbReference>
<accession>A0A4Z0ZBL8</accession>
<keyword evidence="3" id="KW-1185">Reference proteome</keyword>
<reference evidence="2 3" key="1">
    <citation type="submission" date="2019-03" db="EMBL/GenBank/DDBJ databases">
        <title>Draft genome sequence of Xylaria hypoxylon DSM 108379, a ubiquitous saprotrophic-parasitic fungi on hardwood.</title>
        <authorList>
            <person name="Buettner E."/>
            <person name="Leonhardt S."/>
            <person name="Gebauer A.M."/>
            <person name="Liers C."/>
            <person name="Hofrichter M."/>
            <person name="Kellner H."/>
        </authorList>
    </citation>
    <scope>NUCLEOTIDE SEQUENCE [LARGE SCALE GENOMIC DNA]</scope>
    <source>
        <strain evidence="2 3">DSM 108379</strain>
    </source>
</reference>
<comment type="caution">
    <text evidence="2">The sequence shown here is derived from an EMBL/GenBank/DDBJ whole genome shotgun (WGS) entry which is preliminary data.</text>
</comment>
<protein>
    <submittedName>
        <fullName evidence="2">Uncharacterized protein</fullName>
    </submittedName>
</protein>
<sequence>MAYQNPDSQINSLAAQIDAIQLGYNLGNKYAYDPWGGYVTKAALNSIMEYSYEAVYNEVELFPACRLIVGRATQRLTLGDSPGGHPLCQDQDFVTSYYGVLDGMLYAADYLAGTRKALWPVFAPWASRPMSKKIINLKTRLKPLYEEKPPSRPSSQPPRATSGFPTEGTRVTYDLEFPESYNKQRPQNTWFAEFGIPPLDAEIRVRRRKV</sequence>
<proteinExistence type="predicted"/>
<gene>
    <name evidence="2" type="ORF">E0Z10_g365</name>
</gene>
<dbReference type="Proteomes" id="UP000297716">
    <property type="component" value="Unassembled WGS sequence"/>
</dbReference>
<name>A0A4Z0ZBL8_9PEZI</name>
<feature type="region of interest" description="Disordered" evidence="1">
    <location>
        <begin position="145"/>
        <end position="168"/>
    </location>
</feature>
<dbReference type="AlphaFoldDB" id="A0A4Z0ZBL8"/>
<evidence type="ECO:0000313" key="3">
    <source>
        <dbReference type="Proteomes" id="UP000297716"/>
    </source>
</evidence>
<evidence type="ECO:0000256" key="1">
    <source>
        <dbReference type="SAM" id="MobiDB-lite"/>
    </source>
</evidence>